<feature type="region of interest" description="Disordered" evidence="1">
    <location>
        <begin position="95"/>
        <end position="117"/>
    </location>
</feature>
<dbReference type="EMBL" id="JH992998">
    <property type="protein sequence ID" value="EKX45659.1"/>
    <property type="molecule type" value="Genomic_DNA"/>
</dbReference>
<keyword evidence="4" id="KW-1185">Reference proteome</keyword>
<organism evidence="2">
    <name type="scientific">Guillardia theta (strain CCMP2712)</name>
    <name type="common">Cryptophyte</name>
    <dbReference type="NCBI Taxonomy" id="905079"/>
    <lineage>
        <taxon>Eukaryota</taxon>
        <taxon>Cryptophyceae</taxon>
        <taxon>Pyrenomonadales</taxon>
        <taxon>Geminigeraceae</taxon>
        <taxon>Guillardia</taxon>
    </lineage>
</organism>
<dbReference type="EnsemblProtists" id="EKX45659">
    <property type="protein sequence ID" value="EKX45659"/>
    <property type="gene ID" value="GUITHDRAFT_152658"/>
</dbReference>
<evidence type="ECO:0000313" key="4">
    <source>
        <dbReference type="Proteomes" id="UP000011087"/>
    </source>
</evidence>
<dbReference type="HOGENOM" id="CLU_2089433_0_0_1"/>
<evidence type="ECO:0000313" key="3">
    <source>
        <dbReference type="EnsemblProtists" id="EKX45659"/>
    </source>
</evidence>
<evidence type="ECO:0000256" key="1">
    <source>
        <dbReference type="SAM" id="MobiDB-lite"/>
    </source>
</evidence>
<dbReference type="Proteomes" id="UP000011087">
    <property type="component" value="Unassembled WGS sequence"/>
</dbReference>
<reference evidence="2 4" key="1">
    <citation type="journal article" date="2012" name="Nature">
        <title>Algal genomes reveal evolutionary mosaicism and the fate of nucleomorphs.</title>
        <authorList>
            <consortium name="DOE Joint Genome Institute"/>
            <person name="Curtis B.A."/>
            <person name="Tanifuji G."/>
            <person name="Burki F."/>
            <person name="Gruber A."/>
            <person name="Irimia M."/>
            <person name="Maruyama S."/>
            <person name="Arias M.C."/>
            <person name="Ball S.G."/>
            <person name="Gile G.H."/>
            <person name="Hirakawa Y."/>
            <person name="Hopkins J.F."/>
            <person name="Kuo A."/>
            <person name="Rensing S.A."/>
            <person name="Schmutz J."/>
            <person name="Symeonidi A."/>
            <person name="Elias M."/>
            <person name="Eveleigh R.J."/>
            <person name="Herman E.K."/>
            <person name="Klute M.J."/>
            <person name="Nakayama T."/>
            <person name="Obornik M."/>
            <person name="Reyes-Prieto A."/>
            <person name="Armbrust E.V."/>
            <person name="Aves S.J."/>
            <person name="Beiko R.G."/>
            <person name="Coutinho P."/>
            <person name="Dacks J.B."/>
            <person name="Durnford D.G."/>
            <person name="Fast N.M."/>
            <person name="Green B.R."/>
            <person name="Grisdale C.J."/>
            <person name="Hempel F."/>
            <person name="Henrissat B."/>
            <person name="Hoppner M.P."/>
            <person name="Ishida K."/>
            <person name="Kim E."/>
            <person name="Koreny L."/>
            <person name="Kroth P.G."/>
            <person name="Liu Y."/>
            <person name="Malik S.B."/>
            <person name="Maier U.G."/>
            <person name="McRose D."/>
            <person name="Mock T."/>
            <person name="Neilson J.A."/>
            <person name="Onodera N.T."/>
            <person name="Poole A.M."/>
            <person name="Pritham E.J."/>
            <person name="Richards T.A."/>
            <person name="Rocap G."/>
            <person name="Roy S.W."/>
            <person name="Sarai C."/>
            <person name="Schaack S."/>
            <person name="Shirato S."/>
            <person name="Slamovits C.H."/>
            <person name="Spencer D.F."/>
            <person name="Suzuki S."/>
            <person name="Worden A.Z."/>
            <person name="Zauner S."/>
            <person name="Barry K."/>
            <person name="Bell C."/>
            <person name="Bharti A.K."/>
            <person name="Crow J.A."/>
            <person name="Grimwood J."/>
            <person name="Kramer R."/>
            <person name="Lindquist E."/>
            <person name="Lucas S."/>
            <person name="Salamov A."/>
            <person name="McFadden G.I."/>
            <person name="Lane C.E."/>
            <person name="Keeling P.J."/>
            <person name="Gray M.W."/>
            <person name="Grigoriev I.V."/>
            <person name="Archibald J.M."/>
        </authorList>
    </citation>
    <scope>NUCLEOTIDE SEQUENCE</scope>
    <source>
        <strain evidence="2 4">CCMP2712</strain>
    </source>
</reference>
<gene>
    <name evidence="2" type="ORF">GUITHDRAFT_152658</name>
</gene>
<dbReference type="AlphaFoldDB" id="L1JC19"/>
<proteinExistence type="predicted"/>
<reference evidence="3" key="3">
    <citation type="submission" date="2016-03" db="UniProtKB">
        <authorList>
            <consortium name="EnsemblProtists"/>
        </authorList>
    </citation>
    <scope>IDENTIFICATION</scope>
</reference>
<accession>L1JC19</accession>
<protein>
    <submittedName>
        <fullName evidence="2 3">Uncharacterized protein</fullName>
    </submittedName>
</protein>
<dbReference type="RefSeq" id="XP_005832639.1">
    <property type="nucleotide sequence ID" value="XM_005832582.1"/>
</dbReference>
<dbReference type="KEGG" id="gtt:GUITHDRAFT_152658"/>
<reference evidence="4" key="2">
    <citation type="submission" date="2012-11" db="EMBL/GenBank/DDBJ databases">
        <authorList>
            <person name="Kuo A."/>
            <person name="Curtis B.A."/>
            <person name="Tanifuji G."/>
            <person name="Burki F."/>
            <person name="Gruber A."/>
            <person name="Irimia M."/>
            <person name="Maruyama S."/>
            <person name="Arias M.C."/>
            <person name="Ball S.G."/>
            <person name="Gile G.H."/>
            <person name="Hirakawa Y."/>
            <person name="Hopkins J.F."/>
            <person name="Rensing S.A."/>
            <person name="Schmutz J."/>
            <person name="Symeonidi A."/>
            <person name="Elias M."/>
            <person name="Eveleigh R.J."/>
            <person name="Herman E.K."/>
            <person name="Klute M.J."/>
            <person name="Nakayama T."/>
            <person name="Obornik M."/>
            <person name="Reyes-Prieto A."/>
            <person name="Armbrust E.V."/>
            <person name="Aves S.J."/>
            <person name="Beiko R.G."/>
            <person name="Coutinho P."/>
            <person name="Dacks J.B."/>
            <person name="Durnford D.G."/>
            <person name="Fast N.M."/>
            <person name="Green B.R."/>
            <person name="Grisdale C."/>
            <person name="Hempe F."/>
            <person name="Henrissat B."/>
            <person name="Hoppner M.P."/>
            <person name="Ishida K.-I."/>
            <person name="Kim E."/>
            <person name="Koreny L."/>
            <person name="Kroth P.G."/>
            <person name="Liu Y."/>
            <person name="Malik S.-B."/>
            <person name="Maier U.G."/>
            <person name="McRose D."/>
            <person name="Mock T."/>
            <person name="Neilson J.A."/>
            <person name="Onodera N.T."/>
            <person name="Poole A.M."/>
            <person name="Pritham E.J."/>
            <person name="Richards T.A."/>
            <person name="Rocap G."/>
            <person name="Roy S.W."/>
            <person name="Sarai C."/>
            <person name="Schaack S."/>
            <person name="Shirato S."/>
            <person name="Slamovits C.H."/>
            <person name="Spencer D.F."/>
            <person name="Suzuki S."/>
            <person name="Worden A.Z."/>
            <person name="Zauner S."/>
            <person name="Barry K."/>
            <person name="Bell C."/>
            <person name="Bharti A.K."/>
            <person name="Crow J.A."/>
            <person name="Grimwood J."/>
            <person name="Kramer R."/>
            <person name="Lindquist E."/>
            <person name="Lucas S."/>
            <person name="Salamov A."/>
            <person name="McFadden G.I."/>
            <person name="Lane C.E."/>
            <person name="Keeling P.J."/>
            <person name="Gray M.W."/>
            <person name="Grigoriev I.V."/>
            <person name="Archibald J.M."/>
        </authorList>
    </citation>
    <scope>NUCLEOTIDE SEQUENCE</scope>
    <source>
        <strain evidence="4">CCMP2712</strain>
    </source>
</reference>
<dbReference type="PaxDb" id="55529-EKX45659"/>
<evidence type="ECO:0000313" key="2">
    <source>
        <dbReference type="EMBL" id="EKX45659.1"/>
    </source>
</evidence>
<feature type="compositionally biased region" description="Basic and acidic residues" evidence="1">
    <location>
        <begin position="95"/>
        <end position="109"/>
    </location>
</feature>
<name>L1JC19_GUITC</name>
<sequence length="117" mass="12990">MRTRGGAEKRTGIGRVSLEAEETHVIPVFIKGIESDLLEAFRKNWWSKETTDICIGPHVDVSDLQKRLKEGGNADELSVEAGERITDAIKKLAAAHKEMEEKEARESDKPYQGAGQV</sequence>
<dbReference type="GeneID" id="17302259"/>